<dbReference type="AlphaFoldDB" id="A0A813JFC2"/>
<organism evidence="2 3">
    <name type="scientific">Polarella glacialis</name>
    <name type="common">Dinoflagellate</name>
    <dbReference type="NCBI Taxonomy" id="89957"/>
    <lineage>
        <taxon>Eukaryota</taxon>
        <taxon>Sar</taxon>
        <taxon>Alveolata</taxon>
        <taxon>Dinophyceae</taxon>
        <taxon>Suessiales</taxon>
        <taxon>Suessiaceae</taxon>
        <taxon>Polarella</taxon>
    </lineage>
</organism>
<sequence length="298" mass="33402">MVPDKLRYVAEELPRQRPKGGYNNHNNSNNSQGGYQFTNEKSYYSHLGSSLFCITSKKGGWVTLRHFEILANGCIPYIDLEGLPPCVMPEFPRELILQGMALARHNASISAKLAARRAIPLWLKNQEFVQTPALLAVAAALLAHAQKHMTARSMSAKFLSVITQGRQFFSRAGEAFQEAPPQASRQQARIRELYGAALKNTSKFDIGKKPVARVLFLNSYEAKSGWCNPRLIGSDNVRDTLLIGLREVGLLWLTCLDCIGSTTTFLLLMRTISSFMAVVSRWREVFITRRCMASTCQR</sequence>
<dbReference type="Proteomes" id="UP000626109">
    <property type="component" value="Unassembled WGS sequence"/>
</dbReference>
<reference evidence="2" key="1">
    <citation type="submission" date="2021-02" db="EMBL/GenBank/DDBJ databases">
        <authorList>
            <person name="Dougan E. K."/>
            <person name="Rhodes N."/>
            <person name="Thang M."/>
            <person name="Chan C."/>
        </authorList>
    </citation>
    <scope>NUCLEOTIDE SEQUENCE</scope>
</reference>
<gene>
    <name evidence="2" type="ORF">PGLA2088_LOCUS20347</name>
</gene>
<evidence type="ECO:0000313" key="3">
    <source>
        <dbReference type="Proteomes" id="UP000626109"/>
    </source>
</evidence>
<evidence type="ECO:0000313" key="2">
    <source>
        <dbReference type="EMBL" id="CAE8677499.1"/>
    </source>
</evidence>
<name>A0A813JFC2_POLGL</name>
<feature type="compositionally biased region" description="Low complexity" evidence="1">
    <location>
        <begin position="20"/>
        <end position="33"/>
    </location>
</feature>
<evidence type="ECO:0000256" key="1">
    <source>
        <dbReference type="SAM" id="MobiDB-lite"/>
    </source>
</evidence>
<proteinExistence type="predicted"/>
<dbReference type="EMBL" id="CAJNNW010025504">
    <property type="protein sequence ID" value="CAE8677499.1"/>
    <property type="molecule type" value="Genomic_DNA"/>
</dbReference>
<protein>
    <submittedName>
        <fullName evidence="2">Uncharacterized protein</fullName>
    </submittedName>
</protein>
<feature type="region of interest" description="Disordered" evidence="1">
    <location>
        <begin position="13"/>
        <end position="33"/>
    </location>
</feature>
<comment type="caution">
    <text evidence="2">The sequence shown here is derived from an EMBL/GenBank/DDBJ whole genome shotgun (WGS) entry which is preliminary data.</text>
</comment>
<accession>A0A813JFC2</accession>